<organism evidence="7 8">
    <name type="scientific">Yinghuangia soli</name>
    <dbReference type="NCBI Taxonomy" id="2908204"/>
    <lineage>
        <taxon>Bacteria</taxon>
        <taxon>Bacillati</taxon>
        <taxon>Actinomycetota</taxon>
        <taxon>Actinomycetes</taxon>
        <taxon>Kitasatosporales</taxon>
        <taxon>Streptomycetaceae</taxon>
        <taxon>Yinghuangia</taxon>
    </lineage>
</organism>
<gene>
    <name evidence="7" type="ORF">LZ495_04360</name>
</gene>
<feature type="transmembrane region" description="Helical" evidence="6">
    <location>
        <begin position="100"/>
        <end position="121"/>
    </location>
</feature>
<dbReference type="Proteomes" id="UP001165378">
    <property type="component" value="Unassembled WGS sequence"/>
</dbReference>
<keyword evidence="3 6" id="KW-0812">Transmembrane</keyword>
<sequence>MSDRVTVAASLLPVTPVLGAVIAVLLLAAILVAALAHLGHGRAVLTAGVRAGLQLLVVSAVITQVVDRWWATLLFVLLMYAVATSTAAGRIAGTRFHRWAAVPILTATLPVLGLLAATRLLPSDGLVVIPIAGILLGGALTATVLAGRRALEELDVRRGEVEAALALGFPDREARLEICRPAAAGALIPALDQTRTVGLVTLPGAFVGMLLGGASPVDAGAVQLFVLIALLAVQAAAIAVVLELVARGRLARAVSNEGTS</sequence>
<dbReference type="PANTHER" id="PTHR30028:SF0">
    <property type="entry name" value="PROTEIN ALUMINUM SENSITIVE 3"/>
    <property type="match status" value="1"/>
</dbReference>
<name>A0AA41TYJ2_9ACTN</name>
<evidence type="ECO:0000256" key="2">
    <source>
        <dbReference type="ARBA" id="ARBA00005268"/>
    </source>
</evidence>
<dbReference type="GO" id="GO:0005886">
    <property type="term" value="C:plasma membrane"/>
    <property type="evidence" value="ECO:0007669"/>
    <property type="project" value="TreeGrafter"/>
</dbReference>
<evidence type="ECO:0000256" key="4">
    <source>
        <dbReference type="ARBA" id="ARBA00022989"/>
    </source>
</evidence>
<feature type="transmembrane region" description="Helical" evidence="6">
    <location>
        <begin position="127"/>
        <end position="147"/>
    </location>
</feature>
<evidence type="ECO:0000256" key="6">
    <source>
        <dbReference type="SAM" id="Phobius"/>
    </source>
</evidence>
<comment type="caution">
    <text evidence="7">The sequence shown here is derived from an EMBL/GenBank/DDBJ whole genome shotgun (WGS) entry which is preliminary data.</text>
</comment>
<evidence type="ECO:0000313" key="8">
    <source>
        <dbReference type="Proteomes" id="UP001165378"/>
    </source>
</evidence>
<comment type="subcellular location">
    <subcellularLocation>
        <location evidence="1">Membrane</location>
        <topology evidence="1">Multi-pass membrane protein</topology>
    </subcellularLocation>
</comment>
<keyword evidence="8" id="KW-1185">Reference proteome</keyword>
<evidence type="ECO:0000256" key="3">
    <source>
        <dbReference type="ARBA" id="ARBA00022692"/>
    </source>
</evidence>
<keyword evidence="4 6" id="KW-1133">Transmembrane helix</keyword>
<dbReference type="AlphaFoldDB" id="A0AA41TYJ2"/>
<reference evidence="7" key="1">
    <citation type="submission" date="2022-01" db="EMBL/GenBank/DDBJ databases">
        <title>Genome-Based Taxonomic Classification of the Phylum Actinobacteria.</title>
        <authorList>
            <person name="Gao Y."/>
        </authorList>
    </citation>
    <scope>NUCLEOTIDE SEQUENCE</scope>
    <source>
        <strain evidence="7">KLBMP 8922</strain>
    </source>
</reference>
<evidence type="ECO:0000256" key="5">
    <source>
        <dbReference type="ARBA" id="ARBA00023136"/>
    </source>
</evidence>
<dbReference type="Pfam" id="PF03649">
    <property type="entry name" value="UPF0014"/>
    <property type="match status" value="1"/>
</dbReference>
<keyword evidence="5 6" id="KW-0472">Membrane</keyword>
<comment type="similarity">
    <text evidence="2">Belongs to the UPF0014 family.</text>
</comment>
<accession>A0AA41TYJ2</accession>
<feature type="transmembrane region" description="Helical" evidence="6">
    <location>
        <begin position="69"/>
        <end position="88"/>
    </location>
</feature>
<evidence type="ECO:0000313" key="7">
    <source>
        <dbReference type="EMBL" id="MCF2526456.1"/>
    </source>
</evidence>
<proteinExistence type="inferred from homology"/>
<dbReference type="RefSeq" id="WP_235050543.1">
    <property type="nucleotide sequence ID" value="NZ_JAKFHA010000002.1"/>
</dbReference>
<dbReference type="EMBL" id="JAKFHA010000002">
    <property type="protein sequence ID" value="MCF2526456.1"/>
    <property type="molecule type" value="Genomic_DNA"/>
</dbReference>
<dbReference type="PANTHER" id="PTHR30028">
    <property type="entry name" value="UPF0014 INNER MEMBRANE PROTEIN YBBM-RELATED"/>
    <property type="match status" value="1"/>
</dbReference>
<dbReference type="InterPro" id="IPR005226">
    <property type="entry name" value="UPF0014_fam"/>
</dbReference>
<protein>
    <submittedName>
        <fullName evidence="7">ABC transporter permease</fullName>
    </submittedName>
</protein>
<feature type="transmembrane region" description="Helical" evidence="6">
    <location>
        <begin position="43"/>
        <end position="63"/>
    </location>
</feature>
<feature type="transmembrane region" description="Helical" evidence="6">
    <location>
        <begin position="221"/>
        <end position="242"/>
    </location>
</feature>
<evidence type="ECO:0000256" key="1">
    <source>
        <dbReference type="ARBA" id="ARBA00004141"/>
    </source>
</evidence>
<feature type="transmembrane region" description="Helical" evidence="6">
    <location>
        <begin position="12"/>
        <end position="36"/>
    </location>
</feature>
<feature type="transmembrane region" description="Helical" evidence="6">
    <location>
        <begin position="197"/>
        <end position="215"/>
    </location>
</feature>